<dbReference type="RefSeq" id="WP_038276917.1">
    <property type="nucleotide sequence ID" value="NZ_JPME01000002.1"/>
</dbReference>
<dbReference type="EMBL" id="JPME01000002">
    <property type="protein sequence ID" value="KEZ91644.1"/>
    <property type="molecule type" value="Genomic_DNA"/>
</dbReference>
<reference evidence="1 2" key="1">
    <citation type="submission" date="2014-07" db="EMBL/GenBank/DDBJ databases">
        <title>Draft genome of Clostridium celerecrescens 152B isolated from sediments associated with methane hydrate from Krishna Godavari basin.</title>
        <authorList>
            <person name="Honkalas V.S."/>
            <person name="Dabir A.P."/>
            <person name="Arora P."/>
            <person name="Dhakephalkar P.K."/>
        </authorList>
    </citation>
    <scope>NUCLEOTIDE SEQUENCE [LARGE SCALE GENOMIC DNA]</scope>
    <source>
        <strain evidence="1 2">152B</strain>
    </source>
</reference>
<evidence type="ECO:0000313" key="2">
    <source>
        <dbReference type="Proteomes" id="UP000028525"/>
    </source>
</evidence>
<dbReference type="OrthoDB" id="9803021at2"/>
<dbReference type="SUPFAM" id="SSF54913">
    <property type="entry name" value="GlnB-like"/>
    <property type="match status" value="2"/>
</dbReference>
<dbReference type="STRING" id="29354.IO98_00220"/>
<protein>
    <recommendedName>
        <fullName evidence="3">Nitrogen regulatory protein P-II</fullName>
    </recommendedName>
</protein>
<proteinExistence type="predicted"/>
<dbReference type="Proteomes" id="UP000028525">
    <property type="component" value="Unassembled WGS sequence"/>
</dbReference>
<keyword evidence="2" id="KW-1185">Reference proteome</keyword>
<evidence type="ECO:0008006" key="3">
    <source>
        <dbReference type="Google" id="ProtNLM"/>
    </source>
</evidence>
<accession>A0A084JRR0</accession>
<dbReference type="GO" id="GO:0030234">
    <property type="term" value="F:enzyme regulator activity"/>
    <property type="evidence" value="ECO:0007669"/>
    <property type="project" value="InterPro"/>
</dbReference>
<dbReference type="InterPro" id="IPR002187">
    <property type="entry name" value="N-reg_PII"/>
</dbReference>
<name>A0A084JRR0_9FIRM</name>
<comment type="caution">
    <text evidence="1">The sequence shown here is derived from an EMBL/GenBank/DDBJ whole genome shotgun (WGS) entry which is preliminary data.</text>
</comment>
<dbReference type="PROSITE" id="PS51343">
    <property type="entry name" value="PII_GLNB_DOM"/>
    <property type="match status" value="1"/>
</dbReference>
<dbReference type="GO" id="GO:0006808">
    <property type="term" value="P:regulation of nitrogen utilization"/>
    <property type="evidence" value="ECO:0007669"/>
    <property type="project" value="InterPro"/>
</dbReference>
<dbReference type="AlphaFoldDB" id="A0A084JRR0"/>
<dbReference type="InterPro" id="IPR011322">
    <property type="entry name" value="N-reg_PII-like_a/b"/>
</dbReference>
<sequence>MTSNRKINWITIIVARGKGEKAASVFREHHQELLLITRGHGTASSAIRDCLGFDEPEKDLVIGIVEEAATRRLLSALHETLELEKPGYGIVFTIPLSGISAAASSILETAPAAGDMPTSTDYHKEDRSMSDTIRYELIAAVINTDLSAPIMEAARNAGCKGGTLVKAREALADDSKKLFGLTLSSEKEILLILVPFTDKQAVLKSICETVLKETGEHAIAFSLPVDEVAGLSTLEK</sequence>
<gene>
    <name evidence="1" type="ORF">IO98_00220</name>
</gene>
<evidence type="ECO:0000313" key="1">
    <source>
        <dbReference type="EMBL" id="KEZ91644.1"/>
    </source>
</evidence>
<organism evidence="1 2">
    <name type="scientific">Lacrimispora celerecrescens</name>
    <dbReference type="NCBI Taxonomy" id="29354"/>
    <lineage>
        <taxon>Bacteria</taxon>
        <taxon>Bacillati</taxon>
        <taxon>Bacillota</taxon>
        <taxon>Clostridia</taxon>
        <taxon>Lachnospirales</taxon>
        <taxon>Lachnospiraceae</taxon>
        <taxon>Lacrimispora</taxon>
    </lineage>
</organism>